<dbReference type="AlphaFoldDB" id="A0A6G2DAB5"/>
<protein>
    <submittedName>
        <fullName evidence="2">ATPase</fullName>
    </submittedName>
</protein>
<feature type="region of interest" description="Disordered" evidence="1">
    <location>
        <begin position="208"/>
        <end position="264"/>
    </location>
</feature>
<feature type="compositionally biased region" description="Polar residues" evidence="1">
    <location>
        <begin position="327"/>
        <end position="340"/>
    </location>
</feature>
<gene>
    <name evidence="2" type="ORF">GM540_04485</name>
</gene>
<dbReference type="Proteomes" id="UP000483094">
    <property type="component" value="Unassembled WGS sequence"/>
</dbReference>
<sequence>MLKNSTFNNQNFTLANGQKRVSFSFPPELEKKLGINMLVKLITPDGKVLEKVSGKVFGEGVGNIANFELDQPYLPGQTFKYTIASKDYPEVSYDGTFTVPTSLAYKMASQTIFYPFHAGDTYLRVNPQFAVPKGTDALVRVFDEFHGNAYLENNYKVGEIKLPIPKLNQGTTRTAGNKIPVTFMANAYLDNQSTYIVEVPILEKENQTDKPSILPQFKRNKAQENSKLDEKVEEPKTSEKVEKEKLSETGNSTSNSTLEEVPTVDPVQEKVAKFAESYGMKLENVLFNMDGTIELYLPSGEVIKKNMADFTGEAPQGNGENKPSENGKVSTGTVENQPTENKPADSLPEAPNEKPVKPENSTDNGMLNPEGNVGSDPMLDPALEEAPAVDPVQEKLEKFTASYGLGLDSVIFNMDGTIELRLPSGEVIKKNLSDLIA</sequence>
<feature type="compositionally biased region" description="Polar residues" evidence="1">
    <location>
        <begin position="248"/>
        <end position="258"/>
    </location>
</feature>
<feature type="compositionally biased region" description="Basic and acidic residues" evidence="1">
    <location>
        <begin position="221"/>
        <end position="247"/>
    </location>
</feature>
<evidence type="ECO:0000313" key="2">
    <source>
        <dbReference type="EMBL" id="MTV73265.1"/>
    </source>
</evidence>
<accession>A0A6G2DAB5</accession>
<evidence type="ECO:0000256" key="1">
    <source>
        <dbReference type="SAM" id="MobiDB-lite"/>
    </source>
</evidence>
<comment type="caution">
    <text evidence="2">The sequence shown here is derived from an EMBL/GenBank/DDBJ whole genome shotgun (WGS) entry which is preliminary data.</text>
</comment>
<reference evidence="2 3" key="1">
    <citation type="submission" date="2019-11" db="EMBL/GenBank/DDBJ databases">
        <title>Growth characteristics of pneumococcus vary with the chemical composition of the capsule and with environmental conditions.</title>
        <authorList>
            <person name="Tothpal A."/>
            <person name="Desobry K."/>
            <person name="Joshi S."/>
            <person name="Wyllie A.L."/>
            <person name="Weinberger D.M."/>
        </authorList>
    </citation>
    <scope>NUCLEOTIDE SEQUENCE [LARGE SCALE GENOMIC DNA]</scope>
    <source>
        <strain evidence="3">pnumococcus19F</strain>
    </source>
</reference>
<name>A0A6G2DAB5_STREE</name>
<proteinExistence type="predicted"/>
<feature type="region of interest" description="Disordered" evidence="1">
    <location>
        <begin position="310"/>
        <end position="381"/>
    </location>
</feature>
<dbReference type="EMBL" id="WNHQ01000296">
    <property type="protein sequence ID" value="MTV73265.1"/>
    <property type="molecule type" value="Genomic_DNA"/>
</dbReference>
<organism evidence="2 3">
    <name type="scientific">Streptococcus pneumoniae</name>
    <dbReference type="NCBI Taxonomy" id="1313"/>
    <lineage>
        <taxon>Bacteria</taxon>
        <taxon>Bacillati</taxon>
        <taxon>Bacillota</taxon>
        <taxon>Bacilli</taxon>
        <taxon>Lactobacillales</taxon>
        <taxon>Streptococcaceae</taxon>
        <taxon>Streptococcus</taxon>
    </lineage>
</organism>
<evidence type="ECO:0000313" key="3">
    <source>
        <dbReference type="Proteomes" id="UP000483094"/>
    </source>
</evidence>